<sequence length="128" mass="14111">MSSTTAEPKTKGLEFLRRAIASQRNKKNKYLCIPMSKADEVIQEANGEFCIPLNPKSNTARAVAYMLGIEVGELVERMNGKSPKEYMNDIAELKNNMKYLEQAGDEMSHGVTSGSALAKWAKAKAGIR</sequence>
<proteinExistence type="predicted"/>
<evidence type="ECO:0000313" key="1">
    <source>
        <dbReference type="EMBL" id="CAB4144299.1"/>
    </source>
</evidence>
<protein>
    <submittedName>
        <fullName evidence="1">Uncharacterized protein</fullName>
    </submittedName>
</protein>
<name>A0A6J5ML89_9CAUD</name>
<accession>A0A6J5ML89</accession>
<organism evidence="1">
    <name type="scientific">uncultured Caudovirales phage</name>
    <dbReference type="NCBI Taxonomy" id="2100421"/>
    <lineage>
        <taxon>Viruses</taxon>
        <taxon>Duplodnaviria</taxon>
        <taxon>Heunggongvirae</taxon>
        <taxon>Uroviricota</taxon>
        <taxon>Caudoviricetes</taxon>
        <taxon>Peduoviridae</taxon>
        <taxon>Maltschvirus</taxon>
        <taxon>Maltschvirus maltsch</taxon>
    </lineage>
</organism>
<dbReference type="EMBL" id="LR796434">
    <property type="protein sequence ID" value="CAB4144299.1"/>
    <property type="molecule type" value="Genomic_DNA"/>
</dbReference>
<gene>
    <name evidence="1" type="ORF">UFOVP460_28</name>
</gene>
<reference evidence="1" key="1">
    <citation type="submission" date="2020-04" db="EMBL/GenBank/DDBJ databases">
        <authorList>
            <person name="Chiriac C."/>
            <person name="Salcher M."/>
            <person name="Ghai R."/>
            <person name="Kavagutti S V."/>
        </authorList>
    </citation>
    <scope>NUCLEOTIDE SEQUENCE</scope>
</reference>